<evidence type="ECO:0000313" key="2">
    <source>
        <dbReference type="EMBL" id="CAG8540267.1"/>
    </source>
</evidence>
<dbReference type="PANTHER" id="PTHR40466">
    <property type="entry name" value="EXPRESSED PROTEIN"/>
    <property type="match status" value="1"/>
</dbReference>
<keyword evidence="1" id="KW-1133">Transmembrane helix</keyword>
<keyword evidence="3" id="KW-1185">Reference proteome</keyword>
<protein>
    <submittedName>
        <fullName evidence="2">8456_t:CDS:1</fullName>
    </submittedName>
</protein>
<feature type="transmembrane region" description="Helical" evidence="1">
    <location>
        <begin position="24"/>
        <end position="42"/>
    </location>
</feature>
<name>A0A9N9AS22_9GLOM</name>
<reference evidence="2" key="1">
    <citation type="submission" date="2021-06" db="EMBL/GenBank/DDBJ databases">
        <authorList>
            <person name="Kallberg Y."/>
            <person name="Tangrot J."/>
            <person name="Rosling A."/>
        </authorList>
    </citation>
    <scope>NUCLEOTIDE SEQUENCE</scope>
    <source>
        <strain evidence="2">BR232B</strain>
    </source>
</reference>
<dbReference type="PANTHER" id="PTHR40466:SF1">
    <property type="entry name" value="FUNGAL PROTEIN"/>
    <property type="match status" value="1"/>
</dbReference>
<evidence type="ECO:0000313" key="3">
    <source>
        <dbReference type="Proteomes" id="UP000789739"/>
    </source>
</evidence>
<dbReference type="EMBL" id="CAJVPI010000480">
    <property type="protein sequence ID" value="CAG8540267.1"/>
    <property type="molecule type" value="Genomic_DNA"/>
</dbReference>
<comment type="caution">
    <text evidence="2">The sequence shown here is derived from an EMBL/GenBank/DDBJ whole genome shotgun (WGS) entry which is preliminary data.</text>
</comment>
<organism evidence="2 3">
    <name type="scientific">Paraglomus brasilianum</name>
    <dbReference type="NCBI Taxonomy" id="144538"/>
    <lineage>
        <taxon>Eukaryota</taxon>
        <taxon>Fungi</taxon>
        <taxon>Fungi incertae sedis</taxon>
        <taxon>Mucoromycota</taxon>
        <taxon>Glomeromycotina</taxon>
        <taxon>Glomeromycetes</taxon>
        <taxon>Paraglomerales</taxon>
        <taxon>Paraglomeraceae</taxon>
        <taxon>Paraglomus</taxon>
    </lineage>
</organism>
<dbReference type="InterPro" id="IPR039965">
    <property type="entry name" value="C3H7.08c"/>
</dbReference>
<dbReference type="OrthoDB" id="3141857at2759"/>
<accession>A0A9N9AS22</accession>
<evidence type="ECO:0000256" key="1">
    <source>
        <dbReference type="SAM" id="Phobius"/>
    </source>
</evidence>
<keyword evidence="1" id="KW-0472">Membrane</keyword>
<sequence length="126" mass="13636">MASGPVGGPRIRSIWRFLAVDPEIYPLLGVLTVTFGAAGYMLGKKGAAIRNEDPERIIPERPLPFRVDAKSKLPGLASGSNYRYNYHPSKEDNAVAVPVPDAVTEHKVKVKVPEEVAEKVSAAAKK</sequence>
<dbReference type="AlphaFoldDB" id="A0A9N9AS22"/>
<keyword evidence="1" id="KW-0812">Transmembrane</keyword>
<gene>
    <name evidence="2" type="ORF">PBRASI_LOCUS4551</name>
</gene>
<proteinExistence type="predicted"/>
<dbReference type="Proteomes" id="UP000789739">
    <property type="component" value="Unassembled WGS sequence"/>
</dbReference>